<dbReference type="eggNOG" id="ENOG502S4G7">
    <property type="taxonomic scope" value="Eukaryota"/>
</dbReference>
<reference evidence="6 7" key="1">
    <citation type="journal article" date="2012" name="PLoS Pathog.">
        <title>Diverse lifestyles and strategies of plant pathogenesis encoded in the genomes of eighteen Dothideomycetes fungi.</title>
        <authorList>
            <person name="Ohm R.A."/>
            <person name="Feau N."/>
            <person name="Henrissat B."/>
            <person name="Schoch C.L."/>
            <person name="Horwitz B.A."/>
            <person name="Barry K.W."/>
            <person name="Condon B.J."/>
            <person name="Copeland A.C."/>
            <person name="Dhillon B."/>
            <person name="Glaser F."/>
            <person name="Hesse C.N."/>
            <person name="Kosti I."/>
            <person name="LaButti K."/>
            <person name="Lindquist E.A."/>
            <person name="Lucas S."/>
            <person name="Salamov A.A."/>
            <person name="Bradshaw R.E."/>
            <person name="Ciuffetti L."/>
            <person name="Hamelin R.C."/>
            <person name="Kema G.H.J."/>
            <person name="Lawrence C."/>
            <person name="Scott J.A."/>
            <person name="Spatafora J.W."/>
            <person name="Turgeon B.G."/>
            <person name="de Wit P.J.G.M."/>
            <person name="Zhong S."/>
            <person name="Goodwin S.B."/>
            <person name="Grigoriev I.V."/>
        </authorList>
    </citation>
    <scope>NUCLEOTIDE SEQUENCE [LARGE SCALE GENOMIC DNA]</scope>
    <source>
        <strain evidence="7">28A</strain>
    </source>
</reference>
<dbReference type="AlphaFoldDB" id="R0KP82"/>
<dbReference type="RefSeq" id="XP_008022460.1">
    <property type="nucleotide sequence ID" value="XM_008024269.1"/>
</dbReference>
<name>R0KP82_EXST2</name>
<keyword evidence="7" id="KW-1185">Reference proteome</keyword>
<dbReference type="Gene3D" id="1.20.120.550">
    <property type="entry name" value="Membrane associated eicosanoid/glutathione metabolism-like domain"/>
    <property type="match status" value="1"/>
</dbReference>
<keyword evidence="4 5" id="KW-0472">Membrane</keyword>
<dbReference type="InterPro" id="IPR001129">
    <property type="entry name" value="Membr-assoc_MAPEG"/>
</dbReference>
<feature type="transmembrane region" description="Helical" evidence="5">
    <location>
        <begin position="13"/>
        <end position="32"/>
    </location>
</feature>
<evidence type="ECO:0000256" key="3">
    <source>
        <dbReference type="ARBA" id="ARBA00022989"/>
    </source>
</evidence>
<dbReference type="PANTHER" id="PTHR35814">
    <property type="match status" value="1"/>
</dbReference>
<dbReference type="Pfam" id="PF01124">
    <property type="entry name" value="MAPEG"/>
    <property type="match status" value="1"/>
</dbReference>
<keyword evidence="2 5" id="KW-0812">Transmembrane</keyword>
<gene>
    <name evidence="6" type="ORF">SETTUDRAFT_37319</name>
</gene>
<evidence type="ECO:0000313" key="6">
    <source>
        <dbReference type="EMBL" id="EOA89652.1"/>
    </source>
</evidence>
<dbReference type="InterPro" id="IPR023352">
    <property type="entry name" value="MAPEG-like_dom_sf"/>
</dbReference>
<evidence type="ECO:0000256" key="1">
    <source>
        <dbReference type="ARBA" id="ARBA00004370"/>
    </source>
</evidence>
<dbReference type="HOGENOM" id="CLU_134926_0_0_1"/>
<reference evidence="6 7" key="2">
    <citation type="journal article" date="2013" name="PLoS Genet.">
        <title>Comparative genome structure, secondary metabolite, and effector coding capacity across Cochliobolus pathogens.</title>
        <authorList>
            <person name="Condon B.J."/>
            <person name="Leng Y."/>
            <person name="Wu D."/>
            <person name="Bushley K.E."/>
            <person name="Ohm R.A."/>
            <person name="Otillar R."/>
            <person name="Martin J."/>
            <person name="Schackwitz W."/>
            <person name="Grimwood J."/>
            <person name="MohdZainudin N."/>
            <person name="Xue C."/>
            <person name="Wang R."/>
            <person name="Manning V.A."/>
            <person name="Dhillon B."/>
            <person name="Tu Z.J."/>
            <person name="Steffenson B.J."/>
            <person name="Salamov A."/>
            <person name="Sun H."/>
            <person name="Lowry S."/>
            <person name="LaButti K."/>
            <person name="Han J."/>
            <person name="Copeland A."/>
            <person name="Lindquist E."/>
            <person name="Barry K."/>
            <person name="Schmutz J."/>
            <person name="Baker S.E."/>
            <person name="Ciuffetti L.M."/>
            <person name="Grigoriev I.V."/>
            <person name="Zhong S."/>
            <person name="Turgeon B.G."/>
        </authorList>
    </citation>
    <scope>NUCLEOTIDE SEQUENCE [LARGE SCALE GENOMIC DNA]</scope>
    <source>
        <strain evidence="7">28A</strain>
    </source>
</reference>
<dbReference type="SUPFAM" id="SSF161084">
    <property type="entry name" value="MAPEG domain-like"/>
    <property type="match status" value="1"/>
</dbReference>
<dbReference type="PANTHER" id="PTHR35814:SF1">
    <property type="entry name" value="GLUTATHIONE S-TRANSFERASE-RELATED"/>
    <property type="match status" value="1"/>
</dbReference>
<dbReference type="GeneID" id="19404243"/>
<feature type="transmembrane region" description="Helical" evidence="5">
    <location>
        <begin position="94"/>
        <end position="114"/>
    </location>
</feature>
<dbReference type="Proteomes" id="UP000016935">
    <property type="component" value="Unassembled WGS sequence"/>
</dbReference>
<dbReference type="STRING" id="671987.R0KP82"/>
<organism evidence="6 7">
    <name type="scientific">Exserohilum turcicum (strain 28A)</name>
    <name type="common">Northern leaf blight fungus</name>
    <name type="synonym">Setosphaeria turcica</name>
    <dbReference type="NCBI Taxonomy" id="671987"/>
    <lineage>
        <taxon>Eukaryota</taxon>
        <taxon>Fungi</taxon>
        <taxon>Dikarya</taxon>
        <taxon>Ascomycota</taxon>
        <taxon>Pezizomycotina</taxon>
        <taxon>Dothideomycetes</taxon>
        <taxon>Pleosporomycetidae</taxon>
        <taxon>Pleosporales</taxon>
        <taxon>Pleosporineae</taxon>
        <taxon>Pleosporaceae</taxon>
        <taxon>Exserohilum</taxon>
    </lineage>
</organism>
<accession>R0KP82</accession>
<evidence type="ECO:0000256" key="4">
    <source>
        <dbReference type="ARBA" id="ARBA00023136"/>
    </source>
</evidence>
<protein>
    <submittedName>
        <fullName evidence="6">Uncharacterized protein</fullName>
    </submittedName>
</protein>
<evidence type="ECO:0000256" key="5">
    <source>
        <dbReference type="SAM" id="Phobius"/>
    </source>
</evidence>
<proteinExistence type="predicted"/>
<comment type="subcellular location">
    <subcellularLocation>
        <location evidence="1">Membrane</location>
    </subcellularLocation>
</comment>
<evidence type="ECO:0000256" key="2">
    <source>
        <dbReference type="ARBA" id="ARBA00022692"/>
    </source>
</evidence>
<sequence length="152" mass="16429">MTSKVGLSVPMPLLAPATATWAAPFAAYYIFLQLRVVRKRFSTKTRLGDKVADSKENIDPLLVASRAQVNFAENVPLALGIALLAEINGGNRFYINYALGALFAFRIIHAEFGMYVKGGAGIGRPIGFLGTQTVVAGLAGYAAYLIKDYWLI</sequence>
<dbReference type="GO" id="GO:0016020">
    <property type="term" value="C:membrane"/>
    <property type="evidence" value="ECO:0007669"/>
    <property type="project" value="UniProtKB-SubCell"/>
</dbReference>
<evidence type="ECO:0000313" key="7">
    <source>
        <dbReference type="Proteomes" id="UP000016935"/>
    </source>
</evidence>
<dbReference type="OrthoDB" id="19091at2759"/>
<keyword evidence="3 5" id="KW-1133">Transmembrane helix</keyword>
<dbReference type="EMBL" id="KB908504">
    <property type="protein sequence ID" value="EOA89652.1"/>
    <property type="molecule type" value="Genomic_DNA"/>
</dbReference>
<feature type="transmembrane region" description="Helical" evidence="5">
    <location>
        <begin position="126"/>
        <end position="146"/>
    </location>
</feature>